<keyword evidence="7" id="KW-1185">Reference proteome</keyword>
<keyword evidence="5" id="KW-0418">Kinase</keyword>
<comment type="similarity">
    <text evidence="1">Belongs to the adenylate kinase family.</text>
</comment>
<dbReference type="AlphaFoldDB" id="A0A8J5H2M9"/>
<organism evidence="6 7">
    <name type="scientific">Zingiber officinale</name>
    <name type="common">Ginger</name>
    <name type="synonym">Amomum zingiber</name>
    <dbReference type="NCBI Taxonomy" id="94328"/>
    <lineage>
        <taxon>Eukaryota</taxon>
        <taxon>Viridiplantae</taxon>
        <taxon>Streptophyta</taxon>
        <taxon>Embryophyta</taxon>
        <taxon>Tracheophyta</taxon>
        <taxon>Spermatophyta</taxon>
        <taxon>Magnoliopsida</taxon>
        <taxon>Liliopsida</taxon>
        <taxon>Zingiberales</taxon>
        <taxon>Zingiberaceae</taxon>
        <taxon>Zingiber</taxon>
    </lineage>
</organism>
<evidence type="ECO:0000256" key="4">
    <source>
        <dbReference type="ARBA" id="ARBA00022741"/>
    </source>
</evidence>
<keyword evidence="3" id="KW-0808">Transferase</keyword>
<keyword evidence="4" id="KW-0547">Nucleotide-binding</keyword>
<dbReference type="InterPro" id="IPR027417">
    <property type="entry name" value="P-loop_NTPase"/>
</dbReference>
<dbReference type="PANTHER" id="PTHR23359">
    <property type="entry name" value="NUCLEOTIDE KINASE"/>
    <property type="match status" value="1"/>
</dbReference>
<dbReference type="GO" id="GO:0005524">
    <property type="term" value="F:ATP binding"/>
    <property type="evidence" value="ECO:0007669"/>
    <property type="project" value="InterPro"/>
</dbReference>
<dbReference type="EC" id="2.7.4.3" evidence="2"/>
<dbReference type="Pfam" id="PF00406">
    <property type="entry name" value="ADK"/>
    <property type="match status" value="1"/>
</dbReference>
<dbReference type="Gene3D" id="3.40.50.300">
    <property type="entry name" value="P-loop containing nucleotide triphosphate hydrolases"/>
    <property type="match status" value="1"/>
</dbReference>
<evidence type="ECO:0000256" key="5">
    <source>
        <dbReference type="ARBA" id="ARBA00022777"/>
    </source>
</evidence>
<dbReference type="EMBL" id="JACMSC010000006">
    <property type="protein sequence ID" value="KAG6519701.1"/>
    <property type="molecule type" value="Genomic_DNA"/>
</dbReference>
<sequence length="317" mass="35523">MAAIHNLLTSISCRSFSRRMATSLRSFASAALAEVDYWTEWEEVEEKHVYSQRASAVEEVWGERKARSVQWVFMGSPDVAQRHVLSMRVAELLDVPYISMGSLVRKELNPNSSLYKKISNDVNNGRLVPEEIIFGLLSKRLEERCQRGESGFILGGIPRTTIQAEILDQLADIDLVVNLKCAENCLVKKHFEYHICPHCGKVFDSSNSESTCSNSCLTTCTCHALLKPSLGVDMKDQRMEKIHVYTEQVVPKTEAVYLAFLNFASGTSCIVQAIRRILQEAKEAFGSSSDWGRTRNLARAFSSIASAAYGYCQFQPS</sequence>
<dbReference type="GO" id="GO:0004017">
    <property type="term" value="F:AMP kinase activity"/>
    <property type="evidence" value="ECO:0007669"/>
    <property type="project" value="UniProtKB-EC"/>
</dbReference>
<dbReference type="SUPFAM" id="SSF52540">
    <property type="entry name" value="P-loop containing nucleoside triphosphate hydrolases"/>
    <property type="match status" value="1"/>
</dbReference>
<name>A0A8J5H2M9_ZINOF</name>
<dbReference type="Proteomes" id="UP000734854">
    <property type="component" value="Unassembled WGS sequence"/>
</dbReference>
<comment type="caution">
    <text evidence="6">The sequence shown here is derived from an EMBL/GenBank/DDBJ whole genome shotgun (WGS) entry which is preliminary data.</text>
</comment>
<dbReference type="CDD" id="cd01428">
    <property type="entry name" value="ADK"/>
    <property type="match status" value="1"/>
</dbReference>
<gene>
    <name evidence="6" type="ORF">ZIOFF_023208</name>
</gene>
<evidence type="ECO:0000313" key="6">
    <source>
        <dbReference type="EMBL" id="KAG6519701.1"/>
    </source>
</evidence>
<protein>
    <recommendedName>
        <fullName evidence="2">adenylate kinase</fullName>
        <ecNumber evidence="2">2.7.4.3</ecNumber>
    </recommendedName>
</protein>
<evidence type="ECO:0000256" key="2">
    <source>
        <dbReference type="ARBA" id="ARBA00012955"/>
    </source>
</evidence>
<dbReference type="InterPro" id="IPR000850">
    <property type="entry name" value="Adenylat/UMP-CMP_kin"/>
</dbReference>
<accession>A0A8J5H2M9</accession>
<proteinExistence type="inferred from homology"/>
<reference evidence="6 7" key="1">
    <citation type="submission" date="2020-08" db="EMBL/GenBank/DDBJ databases">
        <title>Plant Genome Project.</title>
        <authorList>
            <person name="Zhang R.-G."/>
        </authorList>
    </citation>
    <scope>NUCLEOTIDE SEQUENCE [LARGE SCALE GENOMIC DNA]</scope>
    <source>
        <tissue evidence="6">Rhizome</tissue>
    </source>
</reference>
<evidence type="ECO:0000256" key="1">
    <source>
        <dbReference type="ARBA" id="ARBA00007220"/>
    </source>
</evidence>
<evidence type="ECO:0000313" key="7">
    <source>
        <dbReference type="Proteomes" id="UP000734854"/>
    </source>
</evidence>
<evidence type="ECO:0000256" key="3">
    <source>
        <dbReference type="ARBA" id="ARBA00022679"/>
    </source>
</evidence>